<keyword evidence="3" id="KW-1185">Reference proteome</keyword>
<dbReference type="GO" id="GO:0005737">
    <property type="term" value="C:cytoplasm"/>
    <property type="evidence" value="ECO:0007669"/>
    <property type="project" value="TreeGrafter"/>
</dbReference>
<reference evidence="2" key="1">
    <citation type="journal article" date="2020" name="Stud. Mycol.">
        <title>101 Dothideomycetes genomes: a test case for predicting lifestyles and emergence of pathogens.</title>
        <authorList>
            <person name="Haridas S."/>
            <person name="Albert R."/>
            <person name="Binder M."/>
            <person name="Bloem J."/>
            <person name="Labutti K."/>
            <person name="Salamov A."/>
            <person name="Andreopoulos B."/>
            <person name="Baker S."/>
            <person name="Barry K."/>
            <person name="Bills G."/>
            <person name="Bluhm B."/>
            <person name="Cannon C."/>
            <person name="Castanera R."/>
            <person name="Culley D."/>
            <person name="Daum C."/>
            <person name="Ezra D."/>
            <person name="Gonzalez J."/>
            <person name="Henrissat B."/>
            <person name="Kuo A."/>
            <person name="Liang C."/>
            <person name="Lipzen A."/>
            <person name="Lutzoni F."/>
            <person name="Magnuson J."/>
            <person name="Mondo S."/>
            <person name="Nolan M."/>
            <person name="Ohm R."/>
            <person name="Pangilinan J."/>
            <person name="Park H.-J."/>
            <person name="Ramirez L."/>
            <person name="Alfaro M."/>
            <person name="Sun H."/>
            <person name="Tritt A."/>
            <person name="Yoshinaga Y."/>
            <person name="Zwiers L.-H."/>
            <person name="Turgeon B."/>
            <person name="Goodwin S."/>
            <person name="Spatafora J."/>
            <person name="Crous P."/>
            <person name="Grigoriev I."/>
        </authorList>
    </citation>
    <scope>NUCLEOTIDE SEQUENCE</scope>
    <source>
        <strain evidence="2">CBS 133067</strain>
    </source>
</reference>
<organism evidence="2 3">
    <name type="scientific">Rhizodiscina lignyota</name>
    <dbReference type="NCBI Taxonomy" id="1504668"/>
    <lineage>
        <taxon>Eukaryota</taxon>
        <taxon>Fungi</taxon>
        <taxon>Dikarya</taxon>
        <taxon>Ascomycota</taxon>
        <taxon>Pezizomycotina</taxon>
        <taxon>Dothideomycetes</taxon>
        <taxon>Pleosporomycetidae</taxon>
        <taxon>Aulographales</taxon>
        <taxon>Rhizodiscinaceae</taxon>
        <taxon>Rhizodiscina</taxon>
    </lineage>
</organism>
<feature type="region of interest" description="Disordered" evidence="1">
    <location>
        <begin position="196"/>
        <end position="229"/>
    </location>
</feature>
<dbReference type="EMBL" id="ML978122">
    <property type="protein sequence ID" value="KAF2102733.1"/>
    <property type="molecule type" value="Genomic_DNA"/>
</dbReference>
<protein>
    <submittedName>
        <fullName evidence="2">DUF1760-domain-containing protein</fullName>
    </submittedName>
</protein>
<dbReference type="InterPro" id="IPR040347">
    <property type="entry name" value="YBP1/2"/>
</dbReference>
<feature type="region of interest" description="Disordered" evidence="1">
    <location>
        <begin position="328"/>
        <end position="350"/>
    </location>
</feature>
<proteinExistence type="predicted"/>
<name>A0A9P4M9F2_9PEZI</name>
<evidence type="ECO:0000256" key="1">
    <source>
        <dbReference type="SAM" id="MobiDB-lite"/>
    </source>
</evidence>
<dbReference type="OrthoDB" id="5396786at2759"/>
<feature type="compositionally biased region" description="Basic and acidic residues" evidence="1">
    <location>
        <begin position="328"/>
        <end position="342"/>
    </location>
</feature>
<sequence>MSSESENPLRAARPPVTDYMTYLTIVEYNLTEDNLPVLHEVLQDTELTANIGWDLVLLLVPLLPASQECLQDVARLGNPREVVLKVTEALRLLDFDVEVPEPEDEDDYAVLADAERGNVQTDNVSNKDKQAALSLQFQALLSMLAVLHPRIKTKYPSRFLSTSLQAVLAAYNQSGPVAELCTESVIQFLQPLTGKQRPHIPARTSSSTLLSASTLESAPDPEASTESVPPEEEVLQQRLLQSFLTHILEDYLLYLNSNEDVPGMAWSSRLQEKLHPERIPDVPNKTTFLDRFTLEEQYLRRVSTMGQIGSIALDLKFSAAQLLETAMDKTVEPTGEPGREDDPPSTAEEVPLSKTGSLFLFVAYIAKSALYETKGASYPFSIFPEHATLLENFIGNTSPQSIGLEPEALIDALIFLGLVALENNSIGEPADDEHFNQYLQTMSLISANCLSPSLRYQAHYLTTTILRSHPDDMVRLSFIRDTLEHCPYENLKASAVSWLKGETIEANLIRPHKESKIDTHEPETIFATPVAISTVAPYLFPDLSVDLAPTSPISDAWALFRQNMTLYITTLNFYYFLLRATPLHAPLAIASLHSESDLGGSYLGPLRSALERFSKSLTDGELKDVEGDDDEVRGELGIFKEVLERIEEEVKKLNEEGPA</sequence>
<comment type="caution">
    <text evidence="2">The sequence shown here is derived from an EMBL/GenBank/DDBJ whole genome shotgun (WGS) entry which is preliminary data.</text>
</comment>
<dbReference type="Proteomes" id="UP000799772">
    <property type="component" value="Unassembled WGS sequence"/>
</dbReference>
<dbReference type="GO" id="GO:0034599">
    <property type="term" value="P:cellular response to oxidative stress"/>
    <property type="evidence" value="ECO:0007669"/>
    <property type="project" value="InterPro"/>
</dbReference>
<feature type="compositionally biased region" description="Low complexity" evidence="1">
    <location>
        <begin position="202"/>
        <end position="218"/>
    </location>
</feature>
<accession>A0A9P4M9F2</accession>
<dbReference type="PANTHER" id="PTHR28020">
    <property type="entry name" value="YAP1-BINDING PROTEIN 1-RELATED"/>
    <property type="match status" value="1"/>
</dbReference>
<evidence type="ECO:0000313" key="3">
    <source>
        <dbReference type="Proteomes" id="UP000799772"/>
    </source>
</evidence>
<dbReference type="PANTHER" id="PTHR28020:SF1">
    <property type="entry name" value="YAP1-BINDING PROTEIN 1-RELATED"/>
    <property type="match status" value="1"/>
</dbReference>
<dbReference type="AlphaFoldDB" id="A0A9P4M9F2"/>
<dbReference type="InterPro" id="IPR013877">
    <property type="entry name" value="YAP-bd/ALF4/Glomulin"/>
</dbReference>
<evidence type="ECO:0000313" key="2">
    <source>
        <dbReference type="EMBL" id="KAF2102733.1"/>
    </source>
</evidence>
<dbReference type="Pfam" id="PF08568">
    <property type="entry name" value="Kinetochor_Ybp2"/>
    <property type="match status" value="1"/>
</dbReference>
<gene>
    <name evidence="2" type="ORF">NA57DRAFT_32633</name>
</gene>